<sequence>MSCQQNQQQCQPPPKCPSPKCPPKSPAQCLPPASSCCAAPSPGGCGGPSSEGSCCLCHHRRHRSHRCRRQRSNSCDKGSGQQDGASSCGYGSGGCC</sequence>
<protein>
    <submittedName>
        <fullName evidence="5">Late cornified envelope protein 3B-like</fullName>
    </submittedName>
</protein>
<dbReference type="AlphaFoldDB" id="A0A6J3HC78"/>
<evidence type="ECO:0000256" key="2">
    <source>
        <dbReference type="ARBA" id="ARBA00023249"/>
    </source>
</evidence>
<comment type="similarity">
    <text evidence="1">Belongs to the LCE family.</text>
</comment>
<feature type="compositionally biased region" description="Pro residues" evidence="3">
    <location>
        <begin position="11"/>
        <end position="25"/>
    </location>
</feature>
<dbReference type="InterPro" id="IPR028205">
    <property type="entry name" value="LCE"/>
</dbReference>
<keyword evidence="2" id="KW-0417">Keratinization</keyword>
<dbReference type="GO" id="GO:0031424">
    <property type="term" value="P:keratinization"/>
    <property type="evidence" value="ECO:0007669"/>
    <property type="project" value="UniProtKB-KW"/>
</dbReference>
<dbReference type="Proteomes" id="UP000504640">
    <property type="component" value="Unplaced"/>
</dbReference>
<name>A0A6J3HC78_SAPAP</name>
<evidence type="ECO:0000256" key="3">
    <source>
        <dbReference type="SAM" id="MobiDB-lite"/>
    </source>
</evidence>
<gene>
    <name evidence="5" type="primary">LOC116544963</name>
</gene>
<dbReference type="RefSeq" id="XP_032127467.1">
    <property type="nucleotide sequence ID" value="XM_032271576.1"/>
</dbReference>
<organism evidence="4 5">
    <name type="scientific">Sapajus apella</name>
    <name type="common">Brown-capped capuchin</name>
    <name type="synonym">Cebus apella</name>
    <dbReference type="NCBI Taxonomy" id="9515"/>
    <lineage>
        <taxon>Eukaryota</taxon>
        <taxon>Metazoa</taxon>
        <taxon>Chordata</taxon>
        <taxon>Craniata</taxon>
        <taxon>Vertebrata</taxon>
        <taxon>Euteleostomi</taxon>
        <taxon>Mammalia</taxon>
        <taxon>Eutheria</taxon>
        <taxon>Euarchontoglires</taxon>
        <taxon>Primates</taxon>
        <taxon>Haplorrhini</taxon>
        <taxon>Platyrrhini</taxon>
        <taxon>Cebidae</taxon>
        <taxon>Cebinae</taxon>
        <taxon>Sapajus</taxon>
    </lineage>
</organism>
<evidence type="ECO:0000313" key="5">
    <source>
        <dbReference type="RefSeq" id="XP_032127467.1"/>
    </source>
</evidence>
<keyword evidence="4" id="KW-1185">Reference proteome</keyword>
<accession>A0A6J3HC78</accession>
<dbReference type="GeneID" id="116544963"/>
<reference evidence="5" key="1">
    <citation type="submission" date="2025-08" db="UniProtKB">
        <authorList>
            <consortium name="RefSeq"/>
        </authorList>
    </citation>
    <scope>IDENTIFICATION</scope>
    <source>
        <tissue evidence="5">Blood</tissue>
    </source>
</reference>
<evidence type="ECO:0000313" key="4">
    <source>
        <dbReference type="Proteomes" id="UP000504640"/>
    </source>
</evidence>
<evidence type="ECO:0000256" key="1">
    <source>
        <dbReference type="ARBA" id="ARBA00006189"/>
    </source>
</evidence>
<dbReference type="Pfam" id="PF14672">
    <property type="entry name" value="LCE"/>
    <property type="match status" value="1"/>
</dbReference>
<proteinExistence type="inferred from homology"/>
<feature type="region of interest" description="Disordered" evidence="3">
    <location>
        <begin position="1"/>
        <end position="28"/>
    </location>
</feature>
<feature type="region of interest" description="Disordered" evidence="3">
    <location>
        <begin position="68"/>
        <end position="96"/>
    </location>
</feature>
<feature type="compositionally biased region" description="Low complexity" evidence="3">
    <location>
        <begin position="1"/>
        <end position="10"/>
    </location>
</feature>